<keyword evidence="4" id="KW-0472">Membrane</keyword>
<keyword evidence="6" id="KW-1185">Reference proteome</keyword>
<dbReference type="GO" id="GO:0042597">
    <property type="term" value="C:periplasmic space"/>
    <property type="evidence" value="ECO:0007669"/>
    <property type="project" value="UniProtKB-SubCell"/>
</dbReference>
<evidence type="ECO:0008006" key="7">
    <source>
        <dbReference type="Google" id="ProtNLM"/>
    </source>
</evidence>
<dbReference type="PROSITE" id="PS00409">
    <property type="entry name" value="PROKAR_NTER_METHYL"/>
    <property type="match status" value="1"/>
</dbReference>
<evidence type="ECO:0000313" key="6">
    <source>
        <dbReference type="Proteomes" id="UP000240317"/>
    </source>
</evidence>
<proteinExistence type="predicted"/>
<keyword evidence="4" id="KW-0998">Cell outer membrane</keyword>
<evidence type="ECO:0000256" key="3">
    <source>
        <dbReference type="ARBA" id="ARBA00022764"/>
    </source>
</evidence>
<comment type="caution">
    <text evidence="5">The sequence shown here is derived from an EMBL/GenBank/DDBJ whole genome shotgun (WGS) entry which is preliminary data.</text>
</comment>
<dbReference type="Proteomes" id="UP000240317">
    <property type="component" value="Unassembled WGS sequence"/>
</dbReference>
<dbReference type="EMBL" id="PYSV01000009">
    <property type="protein sequence ID" value="PTA67856.1"/>
    <property type="molecule type" value="Genomic_DNA"/>
</dbReference>
<organism evidence="5 6">
    <name type="scientific">Deinococcus arcticus</name>
    <dbReference type="NCBI Taxonomy" id="2136176"/>
    <lineage>
        <taxon>Bacteria</taxon>
        <taxon>Thermotogati</taxon>
        <taxon>Deinococcota</taxon>
        <taxon>Deinococci</taxon>
        <taxon>Deinococcales</taxon>
        <taxon>Deinococcaceae</taxon>
        <taxon>Deinococcus</taxon>
    </lineage>
</organism>
<keyword evidence="3" id="KW-0574">Periplasm</keyword>
<dbReference type="AlphaFoldDB" id="A0A2T3W7H2"/>
<dbReference type="GO" id="GO:0009279">
    <property type="term" value="C:cell outer membrane"/>
    <property type="evidence" value="ECO:0007669"/>
    <property type="project" value="UniProtKB-SubCell"/>
</dbReference>
<dbReference type="InterPro" id="IPR045584">
    <property type="entry name" value="Pilin-like"/>
</dbReference>
<sequence length="270" mass="28094">MKTAAQGFTLIELLVAVALALIVLFAASNLLISSSGSATNLQARNDLLQEGQIAMNYVAANVREAAYVYPNGAALNLGGGYTTARPGGGSWVVGNASAPILAFIRSPRVVTGAPCLNATTGAIDNENACYKFMAYYPVLRSGWVSNATGQNNPGVDAANANRWLLVEYTRNLPSNAPPALSSLGSLDVSGGSGKLLLDYVQPAVTNLPQLFTIQADNPQTPGNVRVTLNLSLSRLASGKEVNIPARTSADPTTWIQALSAAPRNIGTLPP</sequence>
<gene>
    <name evidence="5" type="ORF">C8263_10625</name>
</gene>
<dbReference type="RefSeq" id="WP_107138102.1">
    <property type="nucleotide sequence ID" value="NZ_PYSV01000009.1"/>
</dbReference>
<accession>A0A2T3W7H2</accession>
<evidence type="ECO:0000256" key="4">
    <source>
        <dbReference type="ARBA" id="ARBA00023237"/>
    </source>
</evidence>
<evidence type="ECO:0000256" key="1">
    <source>
        <dbReference type="ARBA" id="ARBA00004203"/>
    </source>
</evidence>
<reference evidence="5 6" key="1">
    <citation type="submission" date="2018-03" db="EMBL/GenBank/DDBJ databases">
        <title>Draft genome of Deinococcus sp. OD32.</title>
        <authorList>
            <person name="Wang X.-P."/>
            <person name="Du Z.-J."/>
        </authorList>
    </citation>
    <scope>NUCLEOTIDE SEQUENCE [LARGE SCALE GENOMIC DNA]</scope>
    <source>
        <strain evidence="5 6">OD32</strain>
    </source>
</reference>
<dbReference type="SUPFAM" id="SSF54523">
    <property type="entry name" value="Pili subunits"/>
    <property type="match status" value="1"/>
</dbReference>
<evidence type="ECO:0000313" key="5">
    <source>
        <dbReference type="EMBL" id="PTA67856.1"/>
    </source>
</evidence>
<dbReference type="InterPro" id="IPR012902">
    <property type="entry name" value="N_methyl_site"/>
</dbReference>
<name>A0A2T3W7H2_9DEIO</name>
<protein>
    <recommendedName>
        <fullName evidence="7">Prepilin-type cleavage/methylation domain-containing protein</fullName>
    </recommendedName>
</protein>
<dbReference type="OrthoDB" id="63128at2"/>
<dbReference type="Pfam" id="PF07963">
    <property type="entry name" value="N_methyl"/>
    <property type="match status" value="1"/>
</dbReference>
<evidence type="ECO:0000256" key="2">
    <source>
        <dbReference type="ARBA" id="ARBA00004418"/>
    </source>
</evidence>
<comment type="subcellular location">
    <subcellularLocation>
        <location evidence="1">Cell outer membrane</location>
        <topology evidence="1">Single-pass membrane protein</topology>
    </subcellularLocation>
    <subcellularLocation>
        <location evidence="2">Periplasm</location>
    </subcellularLocation>
</comment>
<dbReference type="NCBIfam" id="TIGR02532">
    <property type="entry name" value="IV_pilin_GFxxxE"/>
    <property type="match status" value="1"/>
</dbReference>